<evidence type="ECO:0000256" key="4">
    <source>
        <dbReference type="ARBA" id="ARBA00023002"/>
    </source>
</evidence>
<name>A0A2R5HK42_9LACT</name>
<dbReference type="Gene3D" id="3.40.109.10">
    <property type="entry name" value="NADH Oxidase"/>
    <property type="match status" value="1"/>
</dbReference>
<dbReference type="GO" id="GO:0016491">
    <property type="term" value="F:oxidoreductase activity"/>
    <property type="evidence" value="ECO:0007669"/>
    <property type="project" value="UniProtKB-UniRule"/>
</dbReference>
<evidence type="ECO:0000256" key="1">
    <source>
        <dbReference type="ARBA" id="ARBA00008366"/>
    </source>
</evidence>
<evidence type="ECO:0000256" key="2">
    <source>
        <dbReference type="ARBA" id="ARBA00022630"/>
    </source>
</evidence>
<keyword evidence="5" id="KW-0521">NADP</keyword>
<dbReference type="Pfam" id="PF00881">
    <property type="entry name" value="Nitroreductase"/>
    <property type="match status" value="1"/>
</dbReference>
<accession>A0A2R5HK42</accession>
<reference evidence="7 8" key="1">
    <citation type="journal article" date="2018" name="Genome Announc.">
        <title>Draft Genome Sequence of Lactococcus sp. Strain NtB2 (JCM 32569), Isolated from the Gut of the Higher Termite Nasutitermes takasagoensis.</title>
        <authorList>
            <person name="Noda S."/>
            <person name="Aihara C."/>
            <person name="Yuki M."/>
            <person name="Ohkuma M."/>
        </authorList>
    </citation>
    <scope>NUCLEOTIDE SEQUENCE [LARGE SCALE GENOMIC DNA]</scope>
    <source>
        <strain evidence="7 8">NtB2</strain>
    </source>
</reference>
<dbReference type="Proteomes" id="UP000245021">
    <property type="component" value="Unassembled WGS sequence"/>
</dbReference>
<dbReference type="AlphaFoldDB" id="A0A2R5HK42"/>
<dbReference type="PANTHER" id="PTHR43425:SF3">
    <property type="entry name" value="NADPH-DEPENDENT OXIDOREDUCTASE"/>
    <property type="match status" value="1"/>
</dbReference>
<evidence type="ECO:0000256" key="5">
    <source>
        <dbReference type="PIRNR" id="PIRNR005426"/>
    </source>
</evidence>
<comment type="similarity">
    <text evidence="1 5">Belongs to the flavin oxidoreductase frp family.</text>
</comment>
<dbReference type="PANTHER" id="PTHR43425">
    <property type="entry name" value="OXYGEN-INSENSITIVE NADPH NITROREDUCTASE"/>
    <property type="match status" value="1"/>
</dbReference>
<keyword evidence="8" id="KW-1185">Reference proteome</keyword>
<keyword evidence="2 5" id="KW-0285">Flavoprotein</keyword>
<comment type="caution">
    <text evidence="7">The sequence shown here is derived from an EMBL/GenBank/DDBJ whole genome shotgun (WGS) entry which is preliminary data.</text>
</comment>
<keyword evidence="3 5" id="KW-0288">FMN</keyword>
<proteinExistence type="inferred from homology"/>
<sequence length="245" mass="26893">MNDSIQKMLAHASVRDFSDEKLSEEQVESLLLASQSGSTSHHVQAFSIIDVTDPELRQAFGEISHCGPYVEGAAKFYVFVADLYRMSTVLKAKGKDDSGLANNEALTVAMVDTAIAAQNMALASESMDLGICYIGGIRNDIAKSAELLKLPKYTVPLFGLCIGIPASRNGKKPRLPLTNQVSENSYDQAILTNVTGFDEEMRAYYASRGSNQKASDWSQQMADYMDHELRPDFTDFLKAQGFKLA</sequence>
<dbReference type="InterPro" id="IPR016446">
    <property type="entry name" value="Flavin_OxRdtase_Frp"/>
</dbReference>
<feature type="domain" description="Nitroreductase" evidence="6">
    <location>
        <begin position="12"/>
        <end position="163"/>
    </location>
</feature>
<evidence type="ECO:0000313" key="8">
    <source>
        <dbReference type="Proteomes" id="UP000245021"/>
    </source>
</evidence>
<dbReference type="RefSeq" id="WP_109246068.1">
    <property type="nucleotide sequence ID" value="NZ_BFFO01000007.1"/>
</dbReference>
<dbReference type="InterPro" id="IPR029479">
    <property type="entry name" value="Nitroreductase"/>
</dbReference>
<evidence type="ECO:0000259" key="6">
    <source>
        <dbReference type="Pfam" id="PF00881"/>
    </source>
</evidence>
<dbReference type="EMBL" id="BFFO01000007">
    <property type="protein sequence ID" value="GBG97108.1"/>
    <property type="molecule type" value="Genomic_DNA"/>
</dbReference>
<dbReference type="OrthoDB" id="9775805at2"/>
<organism evidence="7 8">
    <name type="scientific">Lactococcus termiticola</name>
    <dbReference type="NCBI Taxonomy" id="2169526"/>
    <lineage>
        <taxon>Bacteria</taxon>
        <taxon>Bacillati</taxon>
        <taxon>Bacillota</taxon>
        <taxon>Bacilli</taxon>
        <taxon>Lactobacillales</taxon>
        <taxon>Streptococcaceae</taxon>
        <taxon>Lactococcus</taxon>
    </lineage>
</organism>
<dbReference type="PIRSF" id="PIRSF005426">
    <property type="entry name" value="Frp"/>
    <property type="match status" value="1"/>
</dbReference>
<dbReference type="NCBIfam" id="NF008033">
    <property type="entry name" value="PRK10765.1"/>
    <property type="match status" value="1"/>
</dbReference>
<dbReference type="SUPFAM" id="SSF55469">
    <property type="entry name" value="FMN-dependent nitroreductase-like"/>
    <property type="match status" value="1"/>
</dbReference>
<gene>
    <name evidence="7" type="primary">nfnB_4</name>
    <name evidence="7" type="ORF">NtB2_01245</name>
</gene>
<evidence type="ECO:0000256" key="3">
    <source>
        <dbReference type="ARBA" id="ARBA00022643"/>
    </source>
</evidence>
<dbReference type="CDD" id="cd02146">
    <property type="entry name" value="NfsA-like"/>
    <property type="match status" value="1"/>
</dbReference>
<protein>
    <submittedName>
        <fullName evidence="7">Nitroreductase</fullName>
    </submittedName>
</protein>
<evidence type="ECO:0000313" key="7">
    <source>
        <dbReference type="EMBL" id="GBG97108.1"/>
    </source>
</evidence>
<dbReference type="InterPro" id="IPR000415">
    <property type="entry name" value="Nitroreductase-like"/>
</dbReference>
<keyword evidence="4 5" id="KW-0560">Oxidoreductase</keyword>